<evidence type="ECO:0008006" key="4">
    <source>
        <dbReference type="Google" id="ProtNLM"/>
    </source>
</evidence>
<name>A0A178M1G9_MYCIR</name>
<accession>A0A178M1G9</accession>
<evidence type="ECO:0000313" key="3">
    <source>
        <dbReference type="Proteomes" id="UP000078396"/>
    </source>
</evidence>
<dbReference type="OrthoDB" id="4753237at2"/>
<feature type="transmembrane region" description="Helical" evidence="1">
    <location>
        <begin position="51"/>
        <end position="71"/>
    </location>
</feature>
<keyword evidence="1" id="KW-1133">Transmembrane helix</keyword>
<sequence length="138" mass="14154">MPPADPQMSSRPFLLTSRVFAVATIVVIVALFGTAGALVQAGELKEVHGASAIVLHVVTGGLTVALAGLAYSRGRAWWSAVVAVVILAFSFVQASLGEGPTLRFHVVGSLVIVIGTVWLTVWLFSAAATQNGDAPTGG</sequence>
<keyword evidence="1" id="KW-0812">Transmembrane</keyword>
<proteinExistence type="predicted"/>
<keyword evidence="1" id="KW-0472">Membrane</keyword>
<dbReference type="AlphaFoldDB" id="A0A178M1G9"/>
<feature type="transmembrane region" description="Helical" evidence="1">
    <location>
        <begin position="104"/>
        <end position="124"/>
    </location>
</feature>
<protein>
    <recommendedName>
        <fullName evidence="4">DUF4383 domain-containing protein</fullName>
    </recommendedName>
</protein>
<organism evidence="2 3">
    <name type="scientific">Mycolicibacterium iranicum</name>
    <name type="common">Mycobacterium iranicum</name>
    <dbReference type="NCBI Taxonomy" id="912594"/>
    <lineage>
        <taxon>Bacteria</taxon>
        <taxon>Bacillati</taxon>
        <taxon>Actinomycetota</taxon>
        <taxon>Actinomycetes</taxon>
        <taxon>Mycobacteriales</taxon>
        <taxon>Mycobacteriaceae</taxon>
        <taxon>Mycolicibacterium</taxon>
    </lineage>
</organism>
<feature type="transmembrane region" description="Helical" evidence="1">
    <location>
        <begin position="77"/>
        <end position="97"/>
    </location>
</feature>
<gene>
    <name evidence="2" type="ORF">A4X20_14280</name>
</gene>
<dbReference type="EMBL" id="LWCS01000013">
    <property type="protein sequence ID" value="OAN40403.1"/>
    <property type="molecule type" value="Genomic_DNA"/>
</dbReference>
<comment type="caution">
    <text evidence="2">The sequence shown here is derived from an EMBL/GenBank/DDBJ whole genome shotgun (WGS) entry which is preliminary data.</text>
</comment>
<dbReference type="Proteomes" id="UP000078396">
    <property type="component" value="Unassembled WGS sequence"/>
</dbReference>
<evidence type="ECO:0000313" key="2">
    <source>
        <dbReference type="EMBL" id="OAN40403.1"/>
    </source>
</evidence>
<reference evidence="2 3" key="1">
    <citation type="submission" date="2016-04" db="EMBL/GenBank/DDBJ databases">
        <title>Draft Genome Sequences of Staphylococcus capitis Strain H36, S. capitis Strain H65, S. cohnii Strain H62, S. hominis Strain H69, Mycobacterium iranicum Strain H39, Plantibacter sp. Strain H53, Pseudomonas oryzihabitans Strain H72, and Microbacterium sp. Strain H83, isolated from residential settings.</title>
        <authorList>
            <person name="Lymperopoulou D."/>
            <person name="Adams R.I."/>
            <person name="Lindow S."/>
            <person name="Coil D.A."/>
            <person name="Jospin G."/>
            <person name="Eisen J.A."/>
        </authorList>
    </citation>
    <scope>NUCLEOTIDE SEQUENCE [LARGE SCALE GENOMIC DNA]</scope>
    <source>
        <strain evidence="2 3">H39</strain>
    </source>
</reference>
<feature type="transmembrane region" description="Helical" evidence="1">
    <location>
        <begin position="20"/>
        <end position="39"/>
    </location>
</feature>
<evidence type="ECO:0000256" key="1">
    <source>
        <dbReference type="SAM" id="Phobius"/>
    </source>
</evidence>